<evidence type="ECO:0000313" key="1">
    <source>
        <dbReference type="EMBL" id="KKM65725.1"/>
    </source>
</evidence>
<reference evidence="1" key="1">
    <citation type="journal article" date="2015" name="Nature">
        <title>Complex archaea that bridge the gap between prokaryotes and eukaryotes.</title>
        <authorList>
            <person name="Spang A."/>
            <person name="Saw J.H."/>
            <person name="Jorgensen S.L."/>
            <person name="Zaremba-Niedzwiedzka K."/>
            <person name="Martijn J."/>
            <person name="Lind A.E."/>
            <person name="van Eijk R."/>
            <person name="Schleper C."/>
            <person name="Guy L."/>
            <person name="Ettema T.J."/>
        </authorList>
    </citation>
    <scope>NUCLEOTIDE SEQUENCE</scope>
</reference>
<proteinExistence type="predicted"/>
<protein>
    <submittedName>
        <fullName evidence="1">Uncharacterized protein</fullName>
    </submittedName>
</protein>
<comment type="caution">
    <text evidence="1">The sequence shown here is derived from an EMBL/GenBank/DDBJ whole genome shotgun (WGS) entry which is preliminary data.</text>
</comment>
<gene>
    <name evidence="1" type="ORF">LCGC14_1488420</name>
</gene>
<sequence>MITGFQSKQYIRGFWEWLICKLGFHSWKTYVIGIYCERCYKLLKSKEL</sequence>
<dbReference type="AlphaFoldDB" id="A0A0F9LMZ0"/>
<dbReference type="EMBL" id="LAZR01010675">
    <property type="protein sequence ID" value="KKM65725.1"/>
    <property type="molecule type" value="Genomic_DNA"/>
</dbReference>
<accession>A0A0F9LMZ0</accession>
<organism evidence="1">
    <name type="scientific">marine sediment metagenome</name>
    <dbReference type="NCBI Taxonomy" id="412755"/>
    <lineage>
        <taxon>unclassified sequences</taxon>
        <taxon>metagenomes</taxon>
        <taxon>ecological metagenomes</taxon>
    </lineage>
</organism>
<name>A0A0F9LMZ0_9ZZZZ</name>